<accession>A0A6J5PPW8</accession>
<evidence type="ECO:0000313" key="1">
    <source>
        <dbReference type="EMBL" id="CAB4172036.1"/>
    </source>
</evidence>
<name>A0A6J5PPW8_9CAUD</name>
<dbReference type="EMBL" id="LR797298">
    <property type="protein sequence ID" value="CAB4200546.1"/>
    <property type="molecule type" value="Genomic_DNA"/>
</dbReference>
<evidence type="ECO:0000313" key="3">
    <source>
        <dbReference type="EMBL" id="CAB5228905.1"/>
    </source>
</evidence>
<dbReference type="EMBL" id="LR798390">
    <property type="protein sequence ID" value="CAB5228905.1"/>
    <property type="molecule type" value="Genomic_DNA"/>
</dbReference>
<sequence length="283" mass="29190">MLILRGTTDLIQLVTGAAADIEVMVSAMDASDAAPPVIQIIPNLGPLASIVTATTTTIVAAPGSTFVRNVKEISIYNNHASLSCPCTVQVTDGTNVAKLWNGTLLAGELLIFDELGVWTLYGSDGVPKAPSTKIDRKLVVTADVTFATTATFADVTGLTTPLQSGKRYCFEAHLYHINNATTTGSQFGVNIGAAPTTLIIATIDTVTASVTASVHSAGSVTARDTAATAQTTGSVAVTMGILSGYIVPSADGTFAIRATSEVTVASGLIVKAGSWLRIWETDN</sequence>
<dbReference type="EMBL" id="LR796879">
    <property type="protein sequence ID" value="CAB4172036.1"/>
    <property type="molecule type" value="Genomic_DNA"/>
</dbReference>
<evidence type="ECO:0000313" key="2">
    <source>
        <dbReference type="EMBL" id="CAB4200546.1"/>
    </source>
</evidence>
<reference evidence="1" key="1">
    <citation type="submission" date="2020-05" db="EMBL/GenBank/DDBJ databases">
        <authorList>
            <person name="Chiriac C."/>
            <person name="Salcher M."/>
            <person name="Ghai R."/>
            <person name="Kavagutti S V."/>
        </authorList>
    </citation>
    <scope>NUCLEOTIDE SEQUENCE</scope>
</reference>
<gene>
    <name evidence="2" type="ORF">UFOVP1345_48</name>
    <name evidence="3" type="ORF">UFOVP1542_48</name>
    <name evidence="1" type="ORF">UFOVP920_48</name>
</gene>
<proteinExistence type="predicted"/>
<protein>
    <submittedName>
        <fullName evidence="1">Uncharacterized protein</fullName>
    </submittedName>
</protein>
<organism evidence="1">
    <name type="scientific">uncultured Caudovirales phage</name>
    <dbReference type="NCBI Taxonomy" id="2100421"/>
    <lineage>
        <taxon>Viruses</taxon>
        <taxon>Duplodnaviria</taxon>
        <taxon>Heunggongvirae</taxon>
        <taxon>Uroviricota</taxon>
        <taxon>Caudoviricetes</taxon>
        <taxon>Peduoviridae</taxon>
        <taxon>Maltschvirus</taxon>
        <taxon>Maltschvirus maltsch</taxon>
    </lineage>
</organism>